<protein>
    <submittedName>
        <fullName evidence="2">Rcd1-like protein</fullName>
    </submittedName>
</protein>
<dbReference type="GO" id="GO:0033620">
    <property type="term" value="C:Mei2 nuclear dot complex"/>
    <property type="evidence" value="ECO:0007669"/>
    <property type="project" value="EnsemblFungi"/>
</dbReference>
<evidence type="ECO:0000313" key="2">
    <source>
        <dbReference type="EMBL" id="ORX63399.1"/>
    </source>
</evidence>
<dbReference type="PANTHER" id="PTHR12262">
    <property type="entry name" value="CCR4-NOT TRANSCRIPTION COMPLEX SUBUNIT 9"/>
    <property type="match status" value="1"/>
</dbReference>
<evidence type="ECO:0000256" key="1">
    <source>
        <dbReference type="ARBA" id="ARBA00006385"/>
    </source>
</evidence>
<dbReference type="GO" id="GO:0030015">
    <property type="term" value="C:CCR4-NOT core complex"/>
    <property type="evidence" value="ECO:0007669"/>
    <property type="project" value="EnsemblFungi"/>
</dbReference>
<accession>A0A1Y1VQ56</accession>
<comment type="similarity">
    <text evidence="1">Belongs to the CNOT9 family.</text>
</comment>
<keyword evidence="3" id="KW-1185">Reference proteome</keyword>
<reference evidence="2 3" key="2">
    <citation type="submission" date="2016-08" db="EMBL/GenBank/DDBJ databases">
        <title>Pervasive Adenine N6-methylation of Active Genes in Fungi.</title>
        <authorList>
            <consortium name="DOE Joint Genome Institute"/>
            <person name="Mondo S.J."/>
            <person name="Dannebaum R.O."/>
            <person name="Kuo R.C."/>
            <person name="Labutti K."/>
            <person name="Haridas S."/>
            <person name="Kuo A."/>
            <person name="Salamov A."/>
            <person name="Ahrendt S.R."/>
            <person name="Lipzen A."/>
            <person name="Sullivan W."/>
            <person name="Andreopoulos W.B."/>
            <person name="Clum A."/>
            <person name="Lindquist E."/>
            <person name="Daum C."/>
            <person name="Ramamoorthy G.K."/>
            <person name="Gryganskyi A."/>
            <person name="Culley D."/>
            <person name="Magnuson J.K."/>
            <person name="James T.Y."/>
            <person name="O'Malley M.A."/>
            <person name="Stajich J.E."/>
            <person name="Spatafora J.W."/>
            <person name="Visel A."/>
            <person name="Grigoriev I.V."/>
        </authorList>
    </citation>
    <scope>NUCLEOTIDE SEQUENCE [LARGE SCALE GENOMIC DNA]</scope>
    <source>
        <strain evidence="2 3">S4</strain>
    </source>
</reference>
<dbReference type="SUPFAM" id="SSF48371">
    <property type="entry name" value="ARM repeat"/>
    <property type="match status" value="1"/>
</dbReference>
<organism evidence="2 3">
    <name type="scientific">Anaeromyces robustus</name>
    <dbReference type="NCBI Taxonomy" id="1754192"/>
    <lineage>
        <taxon>Eukaryota</taxon>
        <taxon>Fungi</taxon>
        <taxon>Fungi incertae sedis</taxon>
        <taxon>Chytridiomycota</taxon>
        <taxon>Chytridiomycota incertae sedis</taxon>
        <taxon>Neocallimastigomycetes</taxon>
        <taxon>Neocallimastigales</taxon>
        <taxon>Neocallimastigaceae</taxon>
        <taxon>Anaeromyces</taxon>
    </lineage>
</organism>
<dbReference type="Pfam" id="PF04078">
    <property type="entry name" value="Rcd1"/>
    <property type="match status" value="1"/>
</dbReference>
<dbReference type="AlphaFoldDB" id="A0A1Y1VQ56"/>
<evidence type="ECO:0000313" key="3">
    <source>
        <dbReference type="Proteomes" id="UP000193944"/>
    </source>
</evidence>
<dbReference type="EMBL" id="MCFG01000640">
    <property type="protein sequence ID" value="ORX63399.1"/>
    <property type="molecule type" value="Genomic_DNA"/>
</dbReference>
<comment type="caution">
    <text evidence="2">The sequence shown here is derived from an EMBL/GenBank/DDBJ whole genome shotgun (WGS) entry which is preliminary data.</text>
</comment>
<proteinExistence type="inferred from homology"/>
<dbReference type="InterPro" id="IPR011989">
    <property type="entry name" value="ARM-like"/>
</dbReference>
<dbReference type="InterPro" id="IPR007216">
    <property type="entry name" value="CNOT9"/>
</dbReference>
<name>A0A1Y1VQ56_9FUNG</name>
<dbReference type="GO" id="GO:0000289">
    <property type="term" value="P:nuclear-transcribed mRNA poly(A) tail shortening"/>
    <property type="evidence" value="ECO:0007669"/>
    <property type="project" value="EnsemblFungi"/>
</dbReference>
<dbReference type="Proteomes" id="UP000193944">
    <property type="component" value="Unassembled WGS sequence"/>
</dbReference>
<reference evidence="2 3" key="1">
    <citation type="submission" date="2016-08" db="EMBL/GenBank/DDBJ databases">
        <title>A Parts List for Fungal Cellulosomes Revealed by Comparative Genomics.</title>
        <authorList>
            <consortium name="DOE Joint Genome Institute"/>
            <person name="Haitjema C.H."/>
            <person name="Gilmore S.P."/>
            <person name="Henske J.K."/>
            <person name="Solomon K.V."/>
            <person name="De Groot R."/>
            <person name="Kuo A."/>
            <person name="Mondo S.J."/>
            <person name="Salamov A.A."/>
            <person name="Labutti K."/>
            <person name="Zhao Z."/>
            <person name="Chiniquy J."/>
            <person name="Barry K."/>
            <person name="Brewer H.M."/>
            <person name="Purvine S.O."/>
            <person name="Wright A.T."/>
            <person name="Boxma B."/>
            <person name="Van Alen T."/>
            <person name="Hackstein J.H."/>
            <person name="Baker S.E."/>
            <person name="Grigoriev I.V."/>
            <person name="O'Malley M.A."/>
        </authorList>
    </citation>
    <scope>NUCLEOTIDE SEQUENCE [LARGE SCALE GENOMIC DNA]</scope>
    <source>
        <strain evidence="2 3">S4</strain>
    </source>
</reference>
<sequence length="292" mass="33647">MQQQQQQQQQRNMNQNNAQYEKIFQNILELLDPATREQALAELNKKKDTYEDLAPILWNSFGVMTILLQEIVSIYPYLLSPNITNQLLNRAGCAINLLQCIASHNDTRGLFLRTHILYFLYPFLKTNNRNRSIEYLLRKATLYLISSMVKNDNKDAIEFLISSEIIPLFLRILEVGTDAEKNFAIIIIYKILCCDSGLIYICQSINRFRAVEITLKLVLDSLPATQSLPMAKYVIRCYARLAENPKIREILSKYLPSAFNDLTILHIIKDDNNTKRCLSNLLNLLVSVGPTQ</sequence>
<dbReference type="Gene3D" id="1.25.10.10">
    <property type="entry name" value="Leucine-rich Repeat Variant"/>
    <property type="match status" value="1"/>
</dbReference>
<dbReference type="InterPro" id="IPR016024">
    <property type="entry name" value="ARM-type_fold"/>
</dbReference>
<dbReference type="OrthoDB" id="1183224at2759"/>
<dbReference type="STRING" id="1754192.A0A1Y1VQ56"/>
<gene>
    <name evidence="2" type="ORF">BCR32DRAFT_213697</name>
</gene>